<evidence type="ECO:0000313" key="3">
    <source>
        <dbReference type="Proteomes" id="UP001196601"/>
    </source>
</evidence>
<dbReference type="PANTHER" id="PTHR43666">
    <property type="entry name" value="TLDD PROTEIN"/>
    <property type="match status" value="1"/>
</dbReference>
<protein>
    <submittedName>
        <fullName evidence="2">TldD/PmbA family protein</fullName>
    </submittedName>
</protein>
<dbReference type="EMBL" id="JADPMV010000002">
    <property type="protein sequence ID" value="MBS7664338.1"/>
    <property type="molecule type" value="Genomic_DNA"/>
</dbReference>
<gene>
    <name evidence="2" type="ORF">I0D00_20720</name>
</gene>
<dbReference type="SUPFAM" id="SSF111283">
    <property type="entry name" value="Putative modulator of DNA gyrase, PmbA/TldD"/>
    <property type="match status" value="1"/>
</dbReference>
<dbReference type="InterPro" id="IPR045569">
    <property type="entry name" value="Metalloprtase-TldD/E_C"/>
</dbReference>
<evidence type="ECO:0000313" key="2">
    <source>
        <dbReference type="EMBL" id="MBS7664338.1"/>
    </source>
</evidence>
<reference evidence="2 3" key="1">
    <citation type="journal article" date="2021" name="Syst. Appl. Microbiol.">
        <title>Pseudomonas lalucatii sp. nov. isolated from Vallgornera, a karstic cave in Mallorca, Western Mediterranean.</title>
        <authorList>
            <person name="Busquets A."/>
            <person name="Mulet M."/>
            <person name="Gomila M."/>
            <person name="Garcia-Valdes E."/>
        </authorList>
    </citation>
    <scope>NUCLEOTIDE SEQUENCE [LARGE SCALE GENOMIC DNA]</scope>
    <source>
        <strain evidence="2 3">R1b54</strain>
    </source>
</reference>
<proteinExistence type="predicted"/>
<organism evidence="2 3">
    <name type="scientific">Pseudomonas lalucatii</name>
    <dbReference type="NCBI Taxonomy" id="1424203"/>
    <lineage>
        <taxon>Bacteria</taxon>
        <taxon>Pseudomonadati</taxon>
        <taxon>Pseudomonadota</taxon>
        <taxon>Gammaproteobacteria</taxon>
        <taxon>Pseudomonadales</taxon>
        <taxon>Pseudomonadaceae</taxon>
        <taxon>Pseudomonas</taxon>
    </lineage>
</organism>
<dbReference type="Pfam" id="PF19289">
    <property type="entry name" value="PmbA_TldD_3rd"/>
    <property type="match status" value="1"/>
</dbReference>
<accession>A0ABS5Q801</accession>
<keyword evidence="3" id="KW-1185">Reference proteome</keyword>
<feature type="domain" description="Metalloprotease TldD/E C-terminal" evidence="1">
    <location>
        <begin position="218"/>
        <end position="439"/>
    </location>
</feature>
<dbReference type="InterPro" id="IPR036059">
    <property type="entry name" value="TldD/PmbA_sf"/>
</dbReference>
<name>A0ABS5Q801_9PSED</name>
<evidence type="ECO:0000259" key="1">
    <source>
        <dbReference type="Pfam" id="PF19289"/>
    </source>
</evidence>
<sequence length="442" mass="48287">MHAALPQFQTLAQWLGDALAPGEDFSLGYAAEQSDFVRFNQARVRQAGQVQQTSLDLRLIRDGRHAEQQLSLSGEPQVDRQRLAEALQRLRAVLPLLPADPYLRFNREPWRSHSLQLTALPDCATVLEQVVREAAGLDLVGFYAAGPVSRGFASSSGAFGWHQASSFNLDWSLFHGNGQAVKAQYAGQHWQPDAFTARLQQARDQLAYLGRPARSLAPGDYRAYLAPAALQEVLELLGWGGFSAKALAEKDSPLQRLHGGEARLSPLLHLHEQVSGSLLPGFSSEGFPRRDLQLIRAGRPGEPLVSARSAAEYGLPGNGASPWEAPSALVMAGGELAQAQVLERLGTGLYIGNLWYLNYSDRPAARITGMTRFASFWVEDGRIQAPLASMRFDDSLYRLLGSQLEALTRERELSLASSTYRQRHNGSSLLPGALLGGLTLTL</sequence>
<dbReference type="RefSeq" id="WP_213641659.1">
    <property type="nucleotide sequence ID" value="NZ_JADPMV010000002.1"/>
</dbReference>
<dbReference type="PANTHER" id="PTHR43666:SF1">
    <property type="entry name" value="CONSERVED PROTEIN"/>
    <property type="match status" value="1"/>
</dbReference>
<comment type="caution">
    <text evidence="2">The sequence shown here is derived from an EMBL/GenBank/DDBJ whole genome shotgun (WGS) entry which is preliminary data.</text>
</comment>
<dbReference type="Proteomes" id="UP001196601">
    <property type="component" value="Unassembled WGS sequence"/>
</dbReference>